<evidence type="ECO:0000313" key="1">
    <source>
        <dbReference type="EMBL" id="KAH7849304.1"/>
    </source>
</evidence>
<reference evidence="1 2" key="1">
    <citation type="journal article" date="2021" name="Hortic Res">
        <title>High-quality reference genome and annotation aids understanding of berry development for evergreen blueberry (Vaccinium darrowii).</title>
        <authorList>
            <person name="Yu J."/>
            <person name="Hulse-Kemp A.M."/>
            <person name="Babiker E."/>
            <person name="Staton M."/>
        </authorList>
    </citation>
    <scope>NUCLEOTIDE SEQUENCE [LARGE SCALE GENOMIC DNA]</scope>
    <source>
        <strain evidence="2">cv. NJ 8807/NJ 8810</strain>
        <tissue evidence="1">Young leaf</tissue>
    </source>
</reference>
<protein>
    <submittedName>
        <fullName evidence="1">Uncharacterized protein</fullName>
    </submittedName>
</protein>
<dbReference type="Proteomes" id="UP000828048">
    <property type="component" value="Chromosome 7"/>
</dbReference>
<gene>
    <name evidence="1" type="ORF">Vadar_015994</name>
</gene>
<organism evidence="1 2">
    <name type="scientific">Vaccinium darrowii</name>
    <dbReference type="NCBI Taxonomy" id="229202"/>
    <lineage>
        <taxon>Eukaryota</taxon>
        <taxon>Viridiplantae</taxon>
        <taxon>Streptophyta</taxon>
        <taxon>Embryophyta</taxon>
        <taxon>Tracheophyta</taxon>
        <taxon>Spermatophyta</taxon>
        <taxon>Magnoliopsida</taxon>
        <taxon>eudicotyledons</taxon>
        <taxon>Gunneridae</taxon>
        <taxon>Pentapetalae</taxon>
        <taxon>asterids</taxon>
        <taxon>Ericales</taxon>
        <taxon>Ericaceae</taxon>
        <taxon>Vaccinioideae</taxon>
        <taxon>Vaccinieae</taxon>
        <taxon>Vaccinium</taxon>
    </lineage>
</organism>
<accession>A0ACB7Y8L3</accession>
<name>A0ACB7Y8L3_9ERIC</name>
<proteinExistence type="predicted"/>
<sequence>MGSNSCGFVVVVKRKEVVAAVLPMQEHWLPMSNLDLLLPPLDVGVFFCYKKSTDTTTTTTTTTTTMHAHKSSSSSMVSTLKEALAEALVSFYAFAGEVVENLLGEPELLCNNRGVDFVHAYADVELHELDLHHPDDSVHGKLVPFKSHGVISVQVTELKCGGLVVGCTFDHRVADAHSANMFLVAWAHIARTRNRIPTTPSFRRSLLNPRRPGHYHHSIDNMYVLISSLPLNHPKEAEPDEENGDDDDGHLLSRIYYIDAEEINRLQSEANGMNGDCGGKRRRSKLEAFTAFLWKLVASAGDDVSKRCKMGVVVNGRERLNNRSSRGHGDVNGDAADFSMQNYFGNVLSVPYGEETVGELKAMELSQVADSVHKCIAEATKEEHFLGLIDWVESHRPEKAIVKVYCKEDTDEAAVVVSSGQRFPVAQVDFGWGPPDFGSYHFPWGGQTGYVMPMPSTRRDGDWIVYMHLLKKHLDLVESKAPHVFKPLCPSYLNL</sequence>
<comment type="caution">
    <text evidence="1">The sequence shown here is derived from an EMBL/GenBank/DDBJ whole genome shotgun (WGS) entry which is preliminary data.</text>
</comment>
<keyword evidence="2" id="KW-1185">Reference proteome</keyword>
<dbReference type="EMBL" id="CM037157">
    <property type="protein sequence ID" value="KAH7849304.1"/>
    <property type="molecule type" value="Genomic_DNA"/>
</dbReference>
<evidence type="ECO:0000313" key="2">
    <source>
        <dbReference type="Proteomes" id="UP000828048"/>
    </source>
</evidence>